<name>A0AAW9Q1A3_9CYAN</name>
<organism evidence="1 2">
    <name type="scientific">Tumidithrix elongata BACA0141</name>
    <dbReference type="NCBI Taxonomy" id="2716417"/>
    <lineage>
        <taxon>Bacteria</taxon>
        <taxon>Bacillati</taxon>
        <taxon>Cyanobacteriota</taxon>
        <taxon>Cyanophyceae</taxon>
        <taxon>Pseudanabaenales</taxon>
        <taxon>Pseudanabaenaceae</taxon>
        <taxon>Tumidithrix</taxon>
        <taxon>Tumidithrix elongata</taxon>
    </lineage>
</organism>
<dbReference type="RefSeq" id="WP_330483648.1">
    <property type="nucleotide sequence ID" value="NZ_JAZBJZ010000035.1"/>
</dbReference>
<protein>
    <submittedName>
        <fullName evidence="1">Uncharacterized protein</fullName>
    </submittedName>
</protein>
<comment type="caution">
    <text evidence="1">The sequence shown here is derived from an EMBL/GenBank/DDBJ whole genome shotgun (WGS) entry which is preliminary data.</text>
</comment>
<evidence type="ECO:0000313" key="1">
    <source>
        <dbReference type="EMBL" id="MEE3717220.1"/>
    </source>
</evidence>
<accession>A0AAW9Q1A3</accession>
<evidence type="ECO:0000313" key="2">
    <source>
        <dbReference type="Proteomes" id="UP001333818"/>
    </source>
</evidence>
<keyword evidence="2" id="KW-1185">Reference proteome</keyword>
<sequence length="223" mass="24388">MISNGGAGCVIDYSNYIDRSPKLSSPSTPSTYIYSPPRDREAEKLEADVISLKKSAIEQARLLHDPEYIRYLTGKWIFPSSKGAKNGEFCTAFFSRQGVILTLGGPGGDYKGASLTFMSADIPRPKKTEVVKVTLLQNDEPPITVNALNYSNPNHSFGSIVVALTAIDPVLTSMEDFQHFDLQIDGKSIAKIDWHSGLAARDELSKCLNGKPYSVTQIDLLGK</sequence>
<gene>
    <name evidence="1" type="ORF">V2H45_10720</name>
</gene>
<reference evidence="1" key="1">
    <citation type="submission" date="2024-01" db="EMBL/GenBank/DDBJ databases">
        <title>Bank of Algae and Cyanobacteria of the Azores (BACA) strain genomes.</title>
        <authorList>
            <person name="Luz R."/>
            <person name="Cordeiro R."/>
            <person name="Fonseca A."/>
            <person name="Goncalves V."/>
        </authorList>
    </citation>
    <scope>NUCLEOTIDE SEQUENCE</scope>
    <source>
        <strain evidence="1">BACA0141</strain>
    </source>
</reference>
<dbReference type="EMBL" id="JAZBJZ010000035">
    <property type="protein sequence ID" value="MEE3717220.1"/>
    <property type="molecule type" value="Genomic_DNA"/>
</dbReference>
<proteinExistence type="predicted"/>
<dbReference type="Proteomes" id="UP001333818">
    <property type="component" value="Unassembled WGS sequence"/>
</dbReference>
<dbReference type="AlphaFoldDB" id="A0AAW9Q1A3"/>